<sequence>MIERAASERRLPGGSLVAAANCMWCAESAVLYDMCETASRDGLVDLPTMIARRGGIKWPVRPTFKQIYDGTAKLGFRFRGTGRRRARRRRAWRCPACRSPRRGCRCRGCASPCRCW</sequence>
<organism evidence="1 2">
    <name type="scientific">Actinomadura yumaensis</name>
    <dbReference type="NCBI Taxonomy" id="111807"/>
    <lineage>
        <taxon>Bacteria</taxon>
        <taxon>Bacillati</taxon>
        <taxon>Actinomycetota</taxon>
        <taxon>Actinomycetes</taxon>
        <taxon>Streptosporangiales</taxon>
        <taxon>Thermomonosporaceae</taxon>
        <taxon>Actinomadura</taxon>
    </lineage>
</organism>
<dbReference type="RefSeq" id="WP_160822940.1">
    <property type="nucleotide sequence ID" value="NZ_JBHSXE010000001.1"/>
</dbReference>
<gene>
    <name evidence="1" type="ORF">ACFQKB_17390</name>
</gene>
<name>A0ABW2CID6_9ACTN</name>
<evidence type="ECO:0000313" key="1">
    <source>
        <dbReference type="EMBL" id="MFC6881538.1"/>
    </source>
</evidence>
<protein>
    <submittedName>
        <fullName evidence="1">Major capsid protein</fullName>
    </submittedName>
</protein>
<dbReference type="Proteomes" id="UP001596380">
    <property type="component" value="Unassembled WGS sequence"/>
</dbReference>
<dbReference type="InterPro" id="IPR047790">
    <property type="entry name" value="MCP_Sipho"/>
</dbReference>
<proteinExistence type="predicted"/>
<accession>A0ABW2CID6</accession>
<reference evidence="2" key="1">
    <citation type="journal article" date="2019" name="Int. J. Syst. Evol. Microbiol.">
        <title>The Global Catalogue of Microorganisms (GCM) 10K type strain sequencing project: providing services to taxonomists for standard genome sequencing and annotation.</title>
        <authorList>
            <consortium name="The Broad Institute Genomics Platform"/>
            <consortium name="The Broad Institute Genome Sequencing Center for Infectious Disease"/>
            <person name="Wu L."/>
            <person name="Ma J."/>
        </authorList>
    </citation>
    <scope>NUCLEOTIDE SEQUENCE [LARGE SCALE GENOMIC DNA]</scope>
    <source>
        <strain evidence="2">JCM 3369</strain>
    </source>
</reference>
<dbReference type="EMBL" id="JBHSXS010000008">
    <property type="protein sequence ID" value="MFC6881538.1"/>
    <property type="molecule type" value="Genomic_DNA"/>
</dbReference>
<dbReference type="NCBIfam" id="NF033847">
    <property type="entry name" value="MCP_Sipho"/>
    <property type="match status" value="1"/>
</dbReference>
<keyword evidence="2" id="KW-1185">Reference proteome</keyword>
<comment type="caution">
    <text evidence="1">The sequence shown here is derived from an EMBL/GenBank/DDBJ whole genome shotgun (WGS) entry which is preliminary data.</text>
</comment>
<evidence type="ECO:0000313" key="2">
    <source>
        <dbReference type="Proteomes" id="UP001596380"/>
    </source>
</evidence>